<accession>A0A835GWH7</accession>
<evidence type="ECO:0000313" key="1">
    <source>
        <dbReference type="EMBL" id="KAF9588111.1"/>
    </source>
</evidence>
<dbReference type="AlphaFoldDB" id="A0A835GWH7"/>
<dbReference type="GO" id="GO:0032040">
    <property type="term" value="C:small-subunit processome"/>
    <property type="evidence" value="ECO:0007669"/>
    <property type="project" value="TreeGrafter"/>
</dbReference>
<reference evidence="1 2" key="1">
    <citation type="submission" date="2020-10" db="EMBL/GenBank/DDBJ databases">
        <title>The Coptis chinensis genome and diversification of protoberbering-type alkaloids.</title>
        <authorList>
            <person name="Wang B."/>
            <person name="Shu S."/>
            <person name="Song C."/>
            <person name="Liu Y."/>
        </authorList>
    </citation>
    <scope>NUCLEOTIDE SEQUENCE [LARGE SCALE GENOMIC DNA]</scope>
    <source>
        <strain evidence="1">HL-2020</strain>
        <tissue evidence="1">Leaf</tissue>
    </source>
</reference>
<dbReference type="GO" id="GO:0006364">
    <property type="term" value="P:rRNA processing"/>
    <property type="evidence" value="ECO:0007669"/>
    <property type="project" value="InterPro"/>
</dbReference>
<sequence length="269" mass="31084">MVKKYKKSCEVWLRSIKSHLKQGKDGIDAIVKDALYKLDKHEHIKFKSQTAILAFKCGVPDTGLWQVEMLNVWVAYLNLENEYGNPPKEAVAKVFKEALQYCDREKFHLALLGVYEKNDQYKLADELLDQMMVWLRRIKSHLKQGKDGIGAIVNDALHKLDKHVHIKFKSQTAILAFKGGVPDTGRSMNLNHLFGFKTKNFLEILHEIRLDDEEVIRALFERATSLSLSSKNMKSLFKKYLEYEKGHGDEDRVEYVKRNAIECVENSLA</sequence>
<name>A0A835GWH7_9MAGN</name>
<proteinExistence type="predicted"/>
<dbReference type="PANTHER" id="PTHR23270">
    <property type="entry name" value="PROGRAMMED CELL DEATH PROTEIN 11 PRE-RRNA PROCESSING PROTEIN RRP5"/>
    <property type="match status" value="1"/>
</dbReference>
<dbReference type="SUPFAM" id="SSF48452">
    <property type="entry name" value="TPR-like"/>
    <property type="match status" value="1"/>
</dbReference>
<evidence type="ECO:0000313" key="2">
    <source>
        <dbReference type="Proteomes" id="UP000631114"/>
    </source>
</evidence>
<dbReference type="Proteomes" id="UP000631114">
    <property type="component" value="Unassembled WGS sequence"/>
</dbReference>
<protein>
    <submittedName>
        <fullName evidence="1">Uncharacterized protein</fullName>
    </submittedName>
</protein>
<dbReference type="Gene3D" id="1.25.40.10">
    <property type="entry name" value="Tetratricopeptide repeat domain"/>
    <property type="match status" value="1"/>
</dbReference>
<dbReference type="EMBL" id="JADFTS010000009">
    <property type="protein sequence ID" value="KAF9588111.1"/>
    <property type="molecule type" value="Genomic_DNA"/>
</dbReference>
<organism evidence="1 2">
    <name type="scientific">Coptis chinensis</name>
    <dbReference type="NCBI Taxonomy" id="261450"/>
    <lineage>
        <taxon>Eukaryota</taxon>
        <taxon>Viridiplantae</taxon>
        <taxon>Streptophyta</taxon>
        <taxon>Embryophyta</taxon>
        <taxon>Tracheophyta</taxon>
        <taxon>Spermatophyta</taxon>
        <taxon>Magnoliopsida</taxon>
        <taxon>Ranunculales</taxon>
        <taxon>Ranunculaceae</taxon>
        <taxon>Coptidoideae</taxon>
        <taxon>Coptis</taxon>
    </lineage>
</organism>
<comment type="caution">
    <text evidence="1">The sequence shown here is derived from an EMBL/GenBank/DDBJ whole genome shotgun (WGS) entry which is preliminary data.</text>
</comment>
<dbReference type="InterPro" id="IPR045209">
    <property type="entry name" value="Rrp5"/>
</dbReference>
<keyword evidence="2" id="KW-1185">Reference proteome</keyword>
<dbReference type="GO" id="GO:0003723">
    <property type="term" value="F:RNA binding"/>
    <property type="evidence" value="ECO:0007669"/>
    <property type="project" value="TreeGrafter"/>
</dbReference>
<dbReference type="PANTHER" id="PTHR23270:SF10">
    <property type="entry name" value="PROTEIN RRP5 HOMOLOG"/>
    <property type="match status" value="1"/>
</dbReference>
<dbReference type="OrthoDB" id="412781at2759"/>
<gene>
    <name evidence="1" type="ORF">IFM89_007587</name>
</gene>
<dbReference type="InterPro" id="IPR011990">
    <property type="entry name" value="TPR-like_helical_dom_sf"/>
</dbReference>